<keyword evidence="2" id="KW-1185">Reference proteome</keyword>
<protein>
    <submittedName>
        <fullName evidence="1">Uncharacterized protein</fullName>
    </submittedName>
</protein>
<sequence>MNRQRSTVNNSNGIFFLLGSPLQLSNLKFDYLQISILNFYGTKAQLCA</sequence>
<dbReference type="AlphaFoldDB" id="A0A5P8VVR9"/>
<dbReference type="Proteomes" id="UP000326678">
    <property type="component" value="Chromosome Gxm1"/>
</dbReference>
<dbReference type="KEGG" id="nsh:GXM_01699"/>
<proteinExistence type="predicted"/>
<gene>
    <name evidence="1" type="ORF">GXM_01699</name>
</gene>
<accession>A0A5P8VVR9</accession>
<reference evidence="1 2" key="1">
    <citation type="submission" date="2019-10" db="EMBL/GenBank/DDBJ databases">
        <title>Genomic and transcriptomic insights into the perfect genentic adaptation of a filamentous nitrogen-fixing cyanobacterium to rice fields.</title>
        <authorList>
            <person name="Chen Z."/>
        </authorList>
    </citation>
    <scope>NUCLEOTIDE SEQUENCE [LARGE SCALE GENOMIC DNA]</scope>
    <source>
        <strain evidence="1">CCNUC1</strain>
    </source>
</reference>
<organism evidence="1 2">
    <name type="scientific">Nostoc sphaeroides CCNUC1</name>
    <dbReference type="NCBI Taxonomy" id="2653204"/>
    <lineage>
        <taxon>Bacteria</taxon>
        <taxon>Bacillati</taxon>
        <taxon>Cyanobacteriota</taxon>
        <taxon>Cyanophyceae</taxon>
        <taxon>Nostocales</taxon>
        <taxon>Nostocaceae</taxon>
        <taxon>Nostoc</taxon>
    </lineage>
</organism>
<evidence type="ECO:0000313" key="1">
    <source>
        <dbReference type="EMBL" id="QFS44226.1"/>
    </source>
</evidence>
<evidence type="ECO:0000313" key="2">
    <source>
        <dbReference type="Proteomes" id="UP000326678"/>
    </source>
</evidence>
<dbReference type="EMBL" id="CP045226">
    <property type="protein sequence ID" value="QFS44226.1"/>
    <property type="molecule type" value="Genomic_DNA"/>
</dbReference>
<name>A0A5P8VVR9_9NOSO</name>